<dbReference type="AlphaFoldDB" id="A0A932DSH6"/>
<organism evidence="2 3">
    <name type="scientific">Candidatus Sungiibacteriota bacterium</name>
    <dbReference type="NCBI Taxonomy" id="2750080"/>
    <lineage>
        <taxon>Bacteria</taxon>
        <taxon>Candidatus Sungiibacteriota</taxon>
    </lineage>
</organism>
<sequence>MSNLPSHIAVIPDGNRRWAKARGLEPWLGHEHGAYAFKEIVKESFAQGI</sequence>
<comment type="caution">
    <text evidence="2">The sequence shown here is derived from an EMBL/GenBank/DDBJ whole genome shotgun (WGS) entry which is preliminary data.</text>
</comment>
<evidence type="ECO:0000313" key="3">
    <source>
        <dbReference type="Proteomes" id="UP000709672"/>
    </source>
</evidence>
<dbReference type="Gene3D" id="3.40.1180.10">
    <property type="entry name" value="Decaprenyl diphosphate synthase-like"/>
    <property type="match status" value="1"/>
</dbReference>
<dbReference type="GO" id="GO:0016094">
    <property type="term" value="P:polyprenol biosynthetic process"/>
    <property type="evidence" value="ECO:0007669"/>
    <property type="project" value="TreeGrafter"/>
</dbReference>
<dbReference type="SUPFAM" id="SSF64005">
    <property type="entry name" value="Undecaprenyl diphosphate synthase"/>
    <property type="match status" value="1"/>
</dbReference>
<evidence type="ECO:0000256" key="1">
    <source>
        <dbReference type="ARBA" id="ARBA00022679"/>
    </source>
</evidence>
<gene>
    <name evidence="2" type="ORF">HYV66_02350</name>
</gene>
<reference evidence="2" key="1">
    <citation type="submission" date="2020-07" db="EMBL/GenBank/DDBJ databases">
        <title>Huge and variable diversity of episymbiotic CPR bacteria and DPANN archaea in groundwater ecosystems.</title>
        <authorList>
            <person name="He C.Y."/>
            <person name="Keren R."/>
            <person name="Whittaker M."/>
            <person name="Farag I.F."/>
            <person name="Doudna J."/>
            <person name="Cate J.H.D."/>
            <person name="Banfield J.F."/>
        </authorList>
    </citation>
    <scope>NUCLEOTIDE SEQUENCE</scope>
    <source>
        <strain evidence="2">NC_groundwater_418_Ag_B-0.1um_45_10</strain>
    </source>
</reference>
<proteinExistence type="predicted"/>
<name>A0A932DSH6_9BACT</name>
<dbReference type="InterPro" id="IPR001441">
    <property type="entry name" value="UPP_synth-like"/>
</dbReference>
<accession>A0A932DSH6</accession>
<feature type="non-terminal residue" evidence="2">
    <location>
        <position position="49"/>
    </location>
</feature>
<dbReference type="GO" id="GO:0045547">
    <property type="term" value="F:ditrans,polycis-polyprenyl diphosphate synthase [(2E,6E)-farnesyl diphosphate specific] activity"/>
    <property type="evidence" value="ECO:0007669"/>
    <property type="project" value="TreeGrafter"/>
</dbReference>
<dbReference type="EMBL" id="JACPHQ010000031">
    <property type="protein sequence ID" value="MBI2466050.1"/>
    <property type="molecule type" value="Genomic_DNA"/>
</dbReference>
<dbReference type="PANTHER" id="PTHR10291">
    <property type="entry name" value="DEHYDRODOLICHYL DIPHOSPHATE SYNTHASE FAMILY MEMBER"/>
    <property type="match status" value="1"/>
</dbReference>
<dbReference type="Proteomes" id="UP000709672">
    <property type="component" value="Unassembled WGS sequence"/>
</dbReference>
<dbReference type="Pfam" id="PF01255">
    <property type="entry name" value="Prenyltransf"/>
    <property type="match status" value="1"/>
</dbReference>
<dbReference type="PANTHER" id="PTHR10291:SF0">
    <property type="entry name" value="DEHYDRODOLICHYL DIPHOSPHATE SYNTHASE 2"/>
    <property type="match status" value="1"/>
</dbReference>
<dbReference type="InterPro" id="IPR036424">
    <property type="entry name" value="UPP_synth-like_sf"/>
</dbReference>
<keyword evidence="1" id="KW-0808">Transferase</keyword>
<evidence type="ECO:0000313" key="2">
    <source>
        <dbReference type="EMBL" id="MBI2466050.1"/>
    </source>
</evidence>
<protein>
    <submittedName>
        <fullName evidence="2">Undecaprenyl diphosphate synthase family protein</fullName>
    </submittedName>
</protein>